<evidence type="ECO:0000313" key="2">
    <source>
        <dbReference type="Proteomes" id="UP001281761"/>
    </source>
</evidence>
<protein>
    <submittedName>
        <fullName evidence="1">Uncharacterized protein</fullName>
    </submittedName>
</protein>
<gene>
    <name evidence="1" type="ORF">BLNAU_24390</name>
</gene>
<name>A0ABQ9WMK6_9EUKA</name>
<evidence type="ECO:0000313" key="1">
    <source>
        <dbReference type="EMBL" id="KAK2940714.1"/>
    </source>
</evidence>
<proteinExistence type="predicted"/>
<dbReference type="EMBL" id="JARBJD010000619">
    <property type="protein sequence ID" value="KAK2940714.1"/>
    <property type="molecule type" value="Genomic_DNA"/>
</dbReference>
<organism evidence="1 2">
    <name type="scientific">Blattamonas nauphoetae</name>
    <dbReference type="NCBI Taxonomy" id="2049346"/>
    <lineage>
        <taxon>Eukaryota</taxon>
        <taxon>Metamonada</taxon>
        <taxon>Preaxostyla</taxon>
        <taxon>Oxymonadida</taxon>
        <taxon>Blattamonas</taxon>
    </lineage>
</organism>
<keyword evidence="2" id="KW-1185">Reference proteome</keyword>
<sequence length="157" mass="17018">MTTEDEIAILETTQINPASRLTHRPPQTAHPSTRLSLAGGIVLSLSATVNSVLQQMVKGSFKSPQSREVSLHDSGSSVGMGTTCTASNKCCRFKSQNEEAAKTVKTKPKSQQKSVIEEEELELPNDLATVVPLDTFCPLFDNAVSTLKSLQYSPRKL</sequence>
<dbReference type="Proteomes" id="UP001281761">
    <property type="component" value="Unassembled WGS sequence"/>
</dbReference>
<reference evidence="1 2" key="1">
    <citation type="journal article" date="2022" name="bioRxiv">
        <title>Genomics of Preaxostyla Flagellates Illuminates Evolutionary Transitions and the Path Towards Mitochondrial Loss.</title>
        <authorList>
            <person name="Novak L.V.F."/>
            <person name="Treitli S.C."/>
            <person name="Pyrih J."/>
            <person name="Halakuc P."/>
            <person name="Pipaliya S.V."/>
            <person name="Vacek V."/>
            <person name="Brzon O."/>
            <person name="Soukal P."/>
            <person name="Eme L."/>
            <person name="Dacks J.B."/>
            <person name="Karnkowska A."/>
            <person name="Elias M."/>
            <person name="Hampl V."/>
        </authorList>
    </citation>
    <scope>NUCLEOTIDE SEQUENCE [LARGE SCALE GENOMIC DNA]</scope>
    <source>
        <strain evidence="1">NAU3</strain>
        <tissue evidence="1">Gut</tissue>
    </source>
</reference>
<comment type="caution">
    <text evidence="1">The sequence shown here is derived from an EMBL/GenBank/DDBJ whole genome shotgun (WGS) entry which is preliminary data.</text>
</comment>
<accession>A0ABQ9WMK6</accession>